<dbReference type="InterPro" id="IPR001466">
    <property type="entry name" value="Beta-lactam-related"/>
</dbReference>
<evidence type="ECO:0000259" key="2">
    <source>
        <dbReference type="Pfam" id="PF00144"/>
    </source>
</evidence>
<evidence type="ECO:0000313" key="3">
    <source>
        <dbReference type="EMBL" id="THV28760.1"/>
    </source>
</evidence>
<name>A0A4S8PEH3_9ACTN</name>
<dbReference type="InterPro" id="IPR050491">
    <property type="entry name" value="AmpC-like"/>
</dbReference>
<feature type="domain" description="Beta-lactamase-related" evidence="2">
    <location>
        <begin position="53"/>
        <end position="339"/>
    </location>
</feature>
<dbReference type="Proteomes" id="UP000305792">
    <property type="component" value="Unassembled WGS sequence"/>
</dbReference>
<evidence type="ECO:0000313" key="4">
    <source>
        <dbReference type="Proteomes" id="UP000305792"/>
    </source>
</evidence>
<gene>
    <name evidence="3" type="ORF">E9998_11720</name>
</gene>
<dbReference type="Gene3D" id="3.40.710.10">
    <property type="entry name" value="DD-peptidase/beta-lactamase superfamily"/>
    <property type="match status" value="1"/>
</dbReference>
<dbReference type="EMBL" id="STGX01000007">
    <property type="protein sequence ID" value="THV28760.1"/>
    <property type="molecule type" value="Genomic_DNA"/>
</dbReference>
<feature type="signal peptide" evidence="1">
    <location>
        <begin position="1"/>
        <end position="25"/>
    </location>
</feature>
<accession>A0A4S8PEH3</accession>
<dbReference type="PANTHER" id="PTHR46825">
    <property type="entry name" value="D-ALANYL-D-ALANINE-CARBOXYPEPTIDASE/ENDOPEPTIDASE AMPH"/>
    <property type="match status" value="1"/>
</dbReference>
<reference evidence="3 4" key="1">
    <citation type="journal article" date="2018" name="Int. J. Syst. Evol. Microbiol.">
        <title>Glycomyces paridis sp. nov., isolated from the medicinal plant Paris polyphylla.</title>
        <authorList>
            <person name="Fang X.M."/>
            <person name="Bai J.L."/>
            <person name="Su J."/>
            <person name="Zhao L.L."/>
            <person name="Liu H.Y."/>
            <person name="Ma B.P."/>
            <person name="Zhang Y.Q."/>
            <person name="Yu L.Y."/>
        </authorList>
    </citation>
    <scope>NUCLEOTIDE SEQUENCE [LARGE SCALE GENOMIC DNA]</scope>
    <source>
        <strain evidence="3 4">CPCC 204357</strain>
    </source>
</reference>
<sequence length="387" mass="41096">MRNSLLTITAALAAGLVAVPVAGVAASPVGDGIDADAVEARFEAFAALGGHTVLAEVRDGDEVWSEASGLRNLEADAEAARVGDRVRIGSATKSFTAAILVQLQGEGALDLDDTLGEHLPGPLPYDQDPTIRQVLTHTSGLPDYLSFLYPSLAAGDISDIREGYREAYEPAELVALATQAPLRFEPGEGYAYSNAGYIVLGMLVEEVTGNPFGREMRERIIEPAGLDRTYLPRGNGAALHGPHLTPYITTGEADDPYFDTTRLSATQMWAAGGIVSTVADMNDFYTALTDGTLLTAGELAEATEFVETGKSFGYGLGLFSQEFGCADEEVFIGHEGDGLGHEVLSFHSLDGERHATVAWNIGDKHGYTDPDLFDAELEAFMQAALCD</sequence>
<dbReference type="Pfam" id="PF00144">
    <property type="entry name" value="Beta-lactamase"/>
    <property type="match status" value="1"/>
</dbReference>
<organism evidence="3 4">
    <name type="scientific">Glycomyces paridis</name>
    <dbReference type="NCBI Taxonomy" id="2126555"/>
    <lineage>
        <taxon>Bacteria</taxon>
        <taxon>Bacillati</taxon>
        <taxon>Actinomycetota</taxon>
        <taxon>Actinomycetes</taxon>
        <taxon>Glycomycetales</taxon>
        <taxon>Glycomycetaceae</taxon>
        <taxon>Glycomyces</taxon>
    </lineage>
</organism>
<dbReference type="InterPro" id="IPR012338">
    <property type="entry name" value="Beta-lactam/transpept-like"/>
</dbReference>
<feature type="chain" id="PRO_5020775337" evidence="1">
    <location>
        <begin position="26"/>
        <end position="387"/>
    </location>
</feature>
<dbReference type="SUPFAM" id="SSF56601">
    <property type="entry name" value="beta-lactamase/transpeptidase-like"/>
    <property type="match status" value="1"/>
</dbReference>
<proteinExistence type="predicted"/>
<protein>
    <submittedName>
        <fullName evidence="3">Beta-lactamase family protein</fullName>
    </submittedName>
</protein>
<keyword evidence="1" id="KW-0732">Signal</keyword>
<keyword evidence="4" id="KW-1185">Reference proteome</keyword>
<dbReference type="RefSeq" id="WP_136529867.1">
    <property type="nucleotide sequence ID" value="NZ_STGX01000007.1"/>
</dbReference>
<dbReference type="PANTHER" id="PTHR46825:SF7">
    <property type="entry name" value="D-ALANYL-D-ALANINE CARBOXYPEPTIDASE"/>
    <property type="match status" value="1"/>
</dbReference>
<evidence type="ECO:0000256" key="1">
    <source>
        <dbReference type="SAM" id="SignalP"/>
    </source>
</evidence>
<dbReference type="AlphaFoldDB" id="A0A4S8PEH3"/>
<comment type="caution">
    <text evidence="3">The sequence shown here is derived from an EMBL/GenBank/DDBJ whole genome shotgun (WGS) entry which is preliminary data.</text>
</comment>